<evidence type="ECO:0000313" key="2">
    <source>
        <dbReference type="Proteomes" id="UP000466683"/>
    </source>
</evidence>
<reference evidence="1 2" key="1">
    <citation type="journal article" date="2019" name="Emerg. Microbes Infect.">
        <title>Comprehensive subspecies identification of 175 nontuberculous mycobacteria species based on 7547 genomic profiles.</title>
        <authorList>
            <person name="Matsumoto Y."/>
            <person name="Kinjo T."/>
            <person name="Motooka D."/>
            <person name="Nabeya D."/>
            <person name="Jung N."/>
            <person name="Uechi K."/>
            <person name="Horii T."/>
            <person name="Iida T."/>
            <person name="Fujita J."/>
            <person name="Nakamura S."/>
        </authorList>
    </citation>
    <scope>NUCLEOTIDE SEQUENCE [LARGE SCALE GENOMIC DNA]</scope>
    <source>
        <strain evidence="1 2">JCM 15653</strain>
    </source>
</reference>
<gene>
    <name evidence="1" type="ORF">MBOE_59030</name>
</gene>
<name>A0ABN5ZLW4_9MYCO</name>
<protein>
    <recommendedName>
        <fullName evidence="3">Transposase</fullName>
    </recommendedName>
</protein>
<evidence type="ECO:0008006" key="3">
    <source>
        <dbReference type="Google" id="ProtNLM"/>
    </source>
</evidence>
<dbReference type="Proteomes" id="UP000466683">
    <property type="component" value="Chromosome"/>
</dbReference>
<accession>A0ABN5ZLW4</accession>
<sequence>MLRTVRLSGAEVRQNGEQSAPVNPEQVASLLFEHQSQFRACGNSIADALLIPRPDFGRLKCRVARVIDREEIRIDGVTLRVAYTFRPVEMNLHATSSTRPPTIAAVPRLQSITLKD</sequence>
<dbReference type="EMBL" id="AP022579">
    <property type="protein sequence ID" value="BBX94254.1"/>
    <property type="molecule type" value="Genomic_DNA"/>
</dbReference>
<keyword evidence="2" id="KW-1185">Reference proteome</keyword>
<proteinExistence type="predicted"/>
<organism evidence="1 2">
    <name type="scientific">Mycolicibacterium boenickei</name>
    <dbReference type="NCBI Taxonomy" id="146017"/>
    <lineage>
        <taxon>Bacteria</taxon>
        <taxon>Bacillati</taxon>
        <taxon>Actinomycetota</taxon>
        <taxon>Actinomycetes</taxon>
        <taxon>Mycobacteriales</taxon>
        <taxon>Mycobacteriaceae</taxon>
        <taxon>Mycolicibacterium</taxon>
    </lineage>
</organism>
<evidence type="ECO:0000313" key="1">
    <source>
        <dbReference type="EMBL" id="BBX94254.1"/>
    </source>
</evidence>